<dbReference type="EMBL" id="VMNI01000028">
    <property type="protein sequence ID" value="TVO71277.1"/>
    <property type="molecule type" value="Genomic_DNA"/>
</dbReference>
<organism evidence="2 3">
    <name type="scientific">Denitromonas halophila</name>
    <dbReference type="NCBI Taxonomy" id="1629404"/>
    <lineage>
        <taxon>Bacteria</taxon>
        <taxon>Pseudomonadati</taxon>
        <taxon>Pseudomonadota</taxon>
        <taxon>Betaproteobacteria</taxon>
        <taxon>Rhodocyclales</taxon>
        <taxon>Zoogloeaceae</taxon>
        <taxon>Denitromonas</taxon>
    </lineage>
</organism>
<dbReference type="InterPro" id="IPR005546">
    <property type="entry name" value="Autotransporte_beta"/>
</dbReference>
<dbReference type="InterPro" id="IPR036709">
    <property type="entry name" value="Autotransporte_beta_dom_sf"/>
</dbReference>
<dbReference type="GO" id="GO:0019867">
    <property type="term" value="C:outer membrane"/>
    <property type="evidence" value="ECO:0007669"/>
    <property type="project" value="InterPro"/>
</dbReference>
<dbReference type="SMART" id="SM00869">
    <property type="entry name" value="Autotransporter"/>
    <property type="match status" value="1"/>
</dbReference>
<dbReference type="PROSITE" id="PS51208">
    <property type="entry name" value="AUTOTRANSPORTER"/>
    <property type="match status" value="1"/>
</dbReference>
<sequence length="289" mass="31380">MGDRPRFFSRAPRATCLRQKPWSVPYFLDLRASYSGFEANTSGLTIGADARLSNEWIAGGAFSYGHTDLSQQDYRNGDSSDIDTYQFTAYAGRDFGAWYVDGMLGYAQQQYETKRDTSVAGVAKGNFDGAQLLAKVEAGYPIALGRQLTLTPLAGLEWSRLTLDSYTEQGAGALSLRVKGEHALRTASHLGARLEMAIDMDNGATLYPSAHARWVHQFDRDGTDTTAAFIGGGSSFVTPGQKLAADSYLFGVGLIYQQANGRAIGLQLDTEQATARSSYAGTVTVQWLF</sequence>
<proteinExistence type="predicted"/>
<protein>
    <submittedName>
        <fullName evidence="2">Autotransporter outer membrane beta-barrel domain-containing protein</fullName>
    </submittedName>
</protein>
<gene>
    <name evidence="2" type="ORF">FHP89_20075</name>
</gene>
<evidence type="ECO:0000313" key="2">
    <source>
        <dbReference type="EMBL" id="TVO71277.1"/>
    </source>
</evidence>
<feature type="domain" description="Autotransporter" evidence="1">
    <location>
        <begin position="10"/>
        <end position="289"/>
    </location>
</feature>
<evidence type="ECO:0000313" key="3">
    <source>
        <dbReference type="Proteomes" id="UP000318349"/>
    </source>
</evidence>
<dbReference type="AlphaFoldDB" id="A0A557QZP8"/>
<dbReference type="Proteomes" id="UP000318349">
    <property type="component" value="Unassembled WGS sequence"/>
</dbReference>
<dbReference type="NCBIfam" id="TIGR01414">
    <property type="entry name" value="autotrans_barl"/>
    <property type="match status" value="1"/>
</dbReference>
<dbReference type="Gene3D" id="2.40.128.130">
    <property type="entry name" value="Autotransporter beta-domain"/>
    <property type="match status" value="1"/>
</dbReference>
<comment type="caution">
    <text evidence="2">The sequence shown here is derived from an EMBL/GenBank/DDBJ whole genome shotgun (WGS) entry which is preliminary data.</text>
</comment>
<dbReference type="InterPro" id="IPR006315">
    <property type="entry name" value="OM_autotransptr_brl_dom"/>
</dbReference>
<name>A0A557QZP8_9RHOO</name>
<evidence type="ECO:0000259" key="1">
    <source>
        <dbReference type="PROSITE" id="PS51208"/>
    </source>
</evidence>
<dbReference type="SUPFAM" id="SSF103515">
    <property type="entry name" value="Autotransporter"/>
    <property type="match status" value="1"/>
</dbReference>
<accession>A0A557QZP8</accession>
<dbReference type="Pfam" id="PF03797">
    <property type="entry name" value="Autotransporter"/>
    <property type="match status" value="1"/>
</dbReference>
<reference evidence="2 3" key="1">
    <citation type="submission" date="2019-07" db="EMBL/GenBank/DDBJ databases">
        <title>The pathways for chlorine oxyanion respiration interact through the shared metabolite chlorate.</title>
        <authorList>
            <person name="Barnum T.P."/>
            <person name="Cheng Y."/>
            <person name="Hill K.A."/>
            <person name="Lucas L.N."/>
            <person name="Carlson H.K."/>
            <person name="Coates J.D."/>
        </authorList>
    </citation>
    <scope>NUCLEOTIDE SEQUENCE [LARGE SCALE GENOMIC DNA]</scope>
    <source>
        <strain evidence="2 3">SFB-1</strain>
    </source>
</reference>